<dbReference type="PROSITE" id="PS00615">
    <property type="entry name" value="C_TYPE_LECTIN_1"/>
    <property type="match status" value="1"/>
</dbReference>
<dbReference type="Proteomes" id="UP000440578">
    <property type="component" value="Unassembled WGS sequence"/>
</dbReference>
<feature type="domain" description="C-type lectin" evidence="5">
    <location>
        <begin position="459"/>
        <end position="572"/>
    </location>
</feature>
<evidence type="ECO:0000259" key="5">
    <source>
        <dbReference type="PROSITE" id="PS50041"/>
    </source>
</evidence>
<keyword evidence="3" id="KW-1133">Transmembrane helix</keyword>
<proteinExistence type="predicted"/>
<dbReference type="EMBL" id="VIIS01001097">
    <property type="protein sequence ID" value="KAF0302083.1"/>
    <property type="molecule type" value="Genomic_DNA"/>
</dbReference>
<reference evidence="6 7" key="1">
    <citation type="submission" date="2019-07" db="EMBL/GenBank/DDBJ databases">
        <title>Draft genome assembly of a fouling barnacle, Amphibalanus amphitrite (Darwin, 1854): The first reference genome for Thecostraca.</title>
        <authorList>
            <person name="Kim W."/>
        </authorList>
    </citation>
    <scope>NUCLEOTIDE SEQUENCE [LARGE SCALE GENOMIC DNA]</scope>
    <source>
        <strain evidence="6">SNU_AA5</strain>
        <tissue evidence="6">Soma without cirri and trophi</tissue>
    </source>
</reference>
<gene>
    <name evidence="6" type="primary">MRC1_4</name>
    <name evidence="6" type="ORF">FJT64_025825</name>
</gene>
<dbReference type="CDD" id="cd00037">
    <property type="entry name" value="CLECT"/>
    <property type="match status" value="5"/>
</dbReference>
<dbReference type="SMART" id="SM00034">
    <property type="entry name" value="CLECT"/>
    <property type="match status" value="6"/>
</dbReference>
<feature type="chain" id="PRO_5025670892" evidence="4">
    <location>
        <begin position="25"/>
        <end position="1073"/>
    </location>
</feature>
<feature type="domain" description="C-type lectin" evidence="5">
    <location>
        <begin position="302"/>
        <end position="428"/>
    </location>
</feature>
<accession>A0A6A4W7V3</accession>
<feature type="domain" description="C-type lectin" evidence="5">
    <location>
        <begin position="760"/>
        <end position="862"/>
    </location>
</feature>
<organism evidence="6 7">
    <name type="scientific">Amphibalanus amphitrite</name>
    <name type="common">Striped barnacle</name>
    <name type="synonym">Balanus amphitrite</name>
    <dbReference type="NCBI Taxonomy" id="1232801"/>
    <lineage>
        <taxon>Eukaryota</taxon>
        <taxon>Metazoa</taxon>
        <taxon>Ecdysozoa</taxon>
        <taxon>Arthropoda</taxon>
        <taxon>Crustacea</taxon>
        <taxon>Multicrustacea</taxon>
        <taxon>Cirripedia</taxon>
        <taxon>Thoracica</taxon>
        <taxon>Thoracicalcarea</taxon>
        <taxon>Balanomorpha</taxon>
        <taxon>Balanoidea</taxon>
        <taxon>Balanidae</taxon>
        <taxon>Amphibalaninae</taxon>
        <taxon>Amphibalanus</taxon>
    </lineage>
</organism>
<sequence>MAAPAPRLLVSALLAIGAARLVSGTPCPADWLQSGAWCYLTNTSSTLSWAGAQEHCQEHGGSLVMMEDRSKLLDVVDLLKGLNSAPAAPVPAPLPLRWTDVPQMPPLPPDEHRRLLSLLSGPAALGYAVGLERRWWIGIRKTSGTTSMEERQDGALDNFGEEKVIKNASSGESGSHQCVFLTAADGFWYWTACDTPLNYVCQKAADRVQVAVVSPDRQRPDPVWLRAHEAALLAGLRPADDSTDDKGEYSASKATMTPIPPPSTTTPLPPTLGPAPSGGGGSTAAPATTTPSPCTGENWWLLTSRCHHIFLDVKSYAEAEQSCADKGGHLAQFDSEEAQRTFRARYQLISGSVWIGLSRPDQRSDFRWASGGQPAFAAWAPGHPNANRTCVTLDLRTVSQAEGRDTGHGAKAKWLSTDCATKKPFACCRSVDATERPPTVTTTPAPVSVACGGGDWWQFGSTCLLLVSNSPASWHASELDCRGRGGTLVKVTSVALNQHIRGKLSGVSAWIGLTKLNSARAYRWTDGSAVAFANWSGASTTGTDMASCALLDGGHGYWRAVNCNAPQPHVCQRPVYGGRPQLAPPEQPAPRSSCPDSWQPYGVDRCLRLVNRNMSWTEARQWCRDQADGGDLISVPNAVYQAFLTSAVRGSKANLWISLSYDEVDHQRFLTWTDETPVNYTNWAPGQPSTLVRWAPGQPATPVPKTCGVIDGRRTTSATTWSDVDCSMRYGAVCQRPATPNNSLVITQTFCNNTNSYVATGGSCYKVSHDSKTWHDATDVCQADGGALAYVGDLFDNAELVKLLFRHSTDVYWLGLSDTAHRDCALERHPFVCQVAPERQAAAQPGGRCSAVEGWIAGDSRCYRAFEPSGAGFNWTEAKTGCEQRGYQLATVSSVTDFWATRDAVQTLSSRLSAWIGLSSRQNKEYSWADGSPMAYRAWQRSEPTRPAGCVQVSRHMNGRWETVDCGRRTAYICMKESSGGGGGWTAFGVVVLVLVLTAALAGLGLWFARRQRAAWLPSWLLSSRGTHHSVENLAYSRHQNSDSAELTVDNGNLDTIAAHRFGSEEQLVMRED</sequence>
<dbReference type="InterPro" id="IPR016186">
    <property type="entry name" value="C-type_lectin-like/link_sf"/>
</dbReference>
<feature type="compositionally biased region" description="Pro residues" evidence="2">
    <location>
        <begin position="258"/>
        <end position="273"/>
    </location>
</feature>
<dbReference type="InterPro" id="IPR050111">
    <property type="entry name" value="C-type_lectin/snaclec_domain"/>
</dbReference>
<dbReference type="InterPro" id="IPR018378">
    <property type="entry name" value="C-type_lectin_CS"/>
</dbReference>
<evidence type="ECO:0000256" key="1">
    <source>
        <dbReference type="ARBA" id="ARBA00023157"/>
    </source>
</evidence>
<feature type="domain" description="C-type lectin" evidence="5">
    <location>
        <begin position="605"/>
        <end position="735"/>
    </location>
</feature>
<feature type="compositionally biased region" description="Basic and acidic residues" evidence="2">
    <location>
        <begin position="238"/>
        <end position="248"/>
    </location>
</feature>
<feature type="signal peptide" evidence="4">
    <location>
        <begin position="1"/>
        <end position="24"/>
    </location>
</feature>
<comment type="caution">
    <text evidence="6">The sequence shown here is derived from an EMBL/GenBank/DDBJ whole genome shotgun (WGS) entry which is preliminary data.</text>
</comment>
<dbReference type="SUPFAM" id="SSF56436">
    <property type="entry name" value="C-type lectin-like"/>
    <property type="match status" value="6"/>
</dbReference>
<keyword evidence="1" id="KW-1015">Disulfide bond</keyword>
<feature type="domain" description="C-type lectin" evidence="5">
    <location>
        <begin position="34"/>
        <end position="202"/>
    </location>
</feature>
<dbReference type="InterPro" id="IPR016187">
    <property type="entry name" value="CTDL_fold"/>
</dbReference>
<dbReference type="PANTHER" id="PTHR22803">
    <property type="entry name" value="MANNOSE, PHOSPHOLIPASE, LECTIN RECEPTOR RELATED"/>
    <property type="match status" value="1"/>
</dbReference>
<dbReference type="Gene3D" id="3.10.100.10">
    <property type="entry name" value="Mannose-Binding Protein A, subunit A"/>
    <property type="match status" value="6"/>
</dbReference>
<evidence type="ECO:0000256" key="4">
    <source>
        <dbReference type="SAM" id="SignalP"/>
    </source>
</evidence>
<feature type="domain" description="C-type lectin" evidence="5">
    <location>
        <begin position="858"/>
        <end position="975"/>
    </location>
</feature>
<keyword evidence="3" id="KW-0812">Transmembrane</keyword>
<dbReference type="InterPro" id="IPR001304">
    <property type="entry name" value="C-type_lectin-like"/>
</dbReference>
<evidence type="ECO:0000256" key="3">
    <source>
        <dbReference type="SAM" id="Phobius"/>
    </source>
</evidence>
<evidence type="ECO:0000313" key="6">
    <source>
        <dbReference type="EMBL" id="KAF0302083.1"/>
    </source>
</evidence>
<feature type="transmembrane region" description="Helical" evidence="3">
    <location>
        <begin position="985"/>
        <end position="1009"/>
    </location>
</feature>
<keyword evidence="4" id="KW-0732">Signal</keyword>
<evidence type="ECO:0000256" key="2">
    <source>
        <dbReference type="SAM" id="MobiDB-lite"/>
    </source>
</evidence>
<name>A0A6A4W7V3_AMPAM</name>
<dbReference type="Pfam" id="PF00059">
    <property type="entry name" value="Lectin_C"/>
    <property type="match status" value="5"/>
</dbReference>
<dbReference type="PROSITE" id="PS50041">
    <property type="entry name" value="C_TYPE_LECTIN_2"/>
    <property type="match status" value="6"/>
</dbReference>
<evidence type="ECO:0000313" key="7">
    <source>
        <dbReference type="Proteomes" id="UP000440578"/>
    </source>
</evidence>
<dbReference type="AlphaFoldDB" id="A0A6A4W7V3"/>
<keyword evidence="6" id="KW-0675">Receptor</keyword>
<keyword evidence="7" id="KW-1185">Reference proteome</keyword>
<protein>
    <submittedName>
        <fullName evidence="6">Macrophage mannose receptor 1</fullName>
    </submittedName>
</protein>
<keyword evidence="3" id="KW-0472">Membrane</keyword>
<dbReference type="OrthoDB" id="6381385at2759"/>
<feature type="region of interest" description="Disordered" evidence="2">
    <location>
        <begin position="236"/>
        <end position="291"/>
    </location>
</feature>